<comment type="caution">
    <text evidence="3">The sequence shown here is derived from an EMBL/GenBank/DDBJ whole genome shotgun (WGS) entry which is preliminary data.</text>
</comment>
<name>A0A8J7FPG6_9FLAO</name>
<dbReference type="AlphaFoldDB" id="A0A8J7FPG6"/>
<dbReference type="EMBL" id="JADGIK010000003">
    <property type="protein sequence ID" value="MBF0596964.1"/>
    <property type="molecule type" value="Genomic_DNA"/>
</dbReference>
<dbReference type="CDD" id="cd03789">
    <property type="entry name" value="GT9_LPS_heptosyltransferase"/>
    <property type="match status" value="1"/>
</dbReference>
<protein>
    <submittedName>
        <fullName evidence="3">Glycosyltransferase family 9 protein</fullName>
    </submittedName>
</protein>
<dbReference type="Proteomes" id="UP000608754">
    <property type="component" value="Unassembled WGS sequence"/>
</dbReference>
<evidence type="ECO:0000313" key="4">
    <source>
        <dbReference type="Proteomes" id="UP000608754"/>
    </source>
</evidence>
<gene>
    <name evidence="3" type="ORF">IM532_05825</name>
</gene>
<dbReference type="PANTHER" id="PTHR30160:SF7">
    <property type="entry name" value="ADP-HEPTOSE--LPS HEPTOSYLTRANSFERASE 2"/>
    <property type="match status" value="1"/>
</dbReference>
<dbReference type="PANTHER" id="PTHR30160">
    <property type="entry name" value="TETRAACYLDISACCHARIDE 4'-KINASE-RELATED"/>
    <property type="match status" value="1"/>
</dbReference>
<dbReference type="GO" id="GO:0008713">
    <property type="term" value="F:ADP-heptose-lipopolysaccharide heptosyltransferase activity"/>
    <property type="evidence" value="ECO:0007669"/>
    <property type="project" value="TreeGrafter"/>
</dbReference>
<dbReference type="InterPro" id="IPR051199">
    <property type="entry name" value="LPS_LOS_Heptosyltrfase"/>
</dbReference>
<keyword evidence="4" id="KW-1185">Reference proteome</keyword>
<evidence type="ECO:0000256" key="2">
    <source>
        <dbReference type="ARBA" id="ARBA00022679"/>
    </source>
</evidence>
<accession>A0A8J7FPG6</accession>
<keyword evidence="2" id="KW-0808">Transferase</keyword>
<reference evidence="3" key="1">
    <citation type="submission" date="2020-10" db="EMBL/GenBank/DDBJ databases">
        <authorList>
            <person name="Lu T."/>
            <person name="Wang Q."/>
            <person name="Han X."/>
        </authorList>
    </citation>
    <scope>NUCLEOTIDE SEQUENCE</scope>
    <source>
        <strain evidence="3">WQ 117</strain>
    </source>
</reference>
<evidence type="ECO:0000256" key="1">
    <source>
        <dbReference type="ARBA" id="ARBA00022676"/>
    </source>
</evidence>
<dbReference type="RefSeq" id="WP_194182513.1">
    <property type="nucleotide sequence ID" value="NZ_JADGIK010000003.1"/>
</dbReference>
<proteinExistence type="predicted"/>
<sequence>MSFKSIINHYRRTIMKALTGNIGKGVLIKKGKIDSNLNINRVLICRPNQRLGNTLLITPLVQEIIKENPNVVIDIFVKGRVAPIIFQNYPQVDQIIELPKKPFKELINYINVWFKIRNNKYDLAINVHQESSSGRISTIVSKSKYKLFGDEFLQDDSSSEQIHLAKIPVYQFRQFLETVKGKKDDSDYPIMNLNLSQKEIEDGKNKLNAIIENPTKKTLAFFTYATGDKCYVANWWTNFYNDFYSKYATEYNLVEILPVEDISMLDRKLPTFYSKDVREIAAFMNNCELLVAADSGMMHLGVAAPTKTIGLFKSGHFNKYKPYGKGNTMVLVEDNNHLPVIEALDKILK</sequence>
<keyword evidence="1" id="KW-0328">Glycosyltransferase</keyword>
<dbReference type="GO" id="GO:0009244">
    <property type="term" value="P:lipopolysaccharide core region biosynthetic process"/>
    <property type="evidence" value="ECO:0007669"/>
    <property type="project" value="TreeGrafter"/>
</dbReference>
<dbReference type="GO" id="GO:0005829">
    <property type="term" value="C:cytosol"/>
    <property type="evidence" value="ECO:0007669"/>
    <property type="project" value="TreeGrafter"/>
</dbReference>
<evidence type="ECO:0000313" key="3">
    <source>
        <dbReference type="EMBL" id="MBF0596964.1"/>
    </source>
</evidence>
<dbReference type="SUPFAM" id="SSF53756">
    <property type="entry name" value="UDP-Glycosyltransferase/glycogen phosphorylase"/>
    <property type="match status" value="1"/>
</dbReference>
<dbReference type="Pfam" id="PF01075">
    <property type="entry name" value="Glyco_transf_9"/>
    <property type="match status" value="1"/>
</dbReference>
<organism evidence="3 4">
    <name type="scientific">Faecalibacter rhinopitheci</name>
    <dbReference type="NCBI Taxonomy" id="2779678"/>
    <lineage>
        <taxon>Bacteria</taxon>
        <taxon>Pseudomonadati</taxon>
        <taxon>Bacteroidota</taxon>
        <taxon>Flavobacteriia</taxon>
        <taxon>Flavobacteriales</taxon>
        <taxon>Weeksellaceae</taxon>
        <taxon>Faecalibacter</taxon>
    </lineage>
</organism>
<dbReference type="Gene3D" id="3.40.50.2000">
    <property type="entry name" value="Glycogen Phosphorylase B"/>
    <property type="match status" value="2"/>
</dbReference>
<dbReference type="InterPro" id="IPR002201">
    <property type="entry name" value="Glyco_trans_9"/>
</dbReference>